<dbReference type="Pfam" id="PF00005">
    <property type="entry name" value="ABC_tran"/>
    <property type="match status" value="1"/>
</dbReference>
<gene>
    <name evidence="5" type="ORF">UFOPK1581_00550</name>
</gene>
<evidence type="ECO:0000313" key="5">
    <source>
        <dbReference type="EMBL" id="CAB4557291.1"/>
    </source>
</evidence>
<dbReference type="SMART" id="SM00382">
    <property type="entry name" value="AAA"/>
    <property type="match status" value="1"/>
</dbReference>
<name>A0A6J6D037_9ZZZZ</name>
<keyword evidence="1" id="KW-0813">Transport</keyword>
<dbReference type="InterPro" id="IPR027417">
    <property type="entry name" value="P-loop_NTPase"/>
</dbReference>
<accession>A0A6J6D037</accession>
<dbReference type="Gene3D" id="3.40.50.300">
    <property type="entry name" value="P-loop containing nucleotide triphosphate hydrolases"/>
    <property type="match status" value="1"/>
</dbReference>
<keyword evidence="3" id="KW-0067">ATP-binding</keyword>
<evidence type="ECO:0000259" key="4">
    <source>
        <dbReference type="PROSITE" id="PS50893"/>
    </source>
</evidence>
<sequence length="265" mass="29085">MLIPMGRVLEFDNVTVVRDGKSIINNLDWQVESNQRWVIIGPNGAGKTTLLRVAAAQIQPTTGTAKILDHTLGSVDVFELKTRIGFASNALSQHIPNSEPVLDAVMTASYGITGRWNEMYEDVDTRRANRVLAEWQLDGYGDRPFGTLSDGEKKRAQIARSVMTDPELLLLDEPVASLDMAAREHTIEVLSSYAQAPTAPAIVMVTHHIEEIPRGFTHALILSKGQVFAAGELASTITTEKVSESFGYPLKVTTEDGRFRLKPGK</sequence>
<dbReference type="InterPro" id="IPR050153">
    <property type="entry name" value="Metal_Ion_Import_ABC"/>
</dbReference>
<dbReference type="InterPro" id="IPR003593">
    <property type="entry name" value="AAA+_ATPase"/>
</dbReference>
<dbReference type="PROSITE" id="PS50893">
    <property type="entry name" value="ABC_TRANSPORTER_2"/>
    <property type="match status" value="1"/>
</dbReference>
<dbReference type="GO" id="GO:0016887">
    <property type="term" value="F:ATP hydrolysis activity"/>
    <property type="evidence" value="ECO:0007669"/>
    <property type="project" value="InterPro"/>
</dbReference>
<dbReference type="PANTHER" id="PTHR42734">
    <property type="entry name" value="METAL TRANSPORT SYSTEM ATP-BINDING PROTEIN TM_0124-RELATED"/>
    <property type="match status" value="1"/>
</dbReference>
<organism evidence="5">
    <name type="scientific">freshwater metagenome</name>
    <dbReference type="NCBI Taxonomy" id="449393"/>
    <lineage>
        <taxon>unclassified sequences</taxon>
        <taxon>metagenomes</taxon>
        <taxon>ecological metagenomes</taxon>
    </lineage>
</organism>
<dbReference type="InterPro" id="IPR003439">
    <property type="entry name" value="ABC_transporter-like_ATP-bd"/>
</dbReference>
<feature type="domain" description="ABC transporter" evidence="4">
    <location>
        <begin position="9"/>
        <end position="249"/>
    </location>
</feature>
<dbReference type="SUPFAM" id="SSF52540">
    <property type="entry name" value="P-loop containing nucleoside triphosphate hydrolases"/>
    <property type="match status" value="1"/>
</dbReference>
<keyword evidence="2" id="KW-0547">Nucleotide-binding</keyword>
<dbReference type="EMBL" id="CAEZTB010000081">
    <property type="protein sequence ID" value="CAB4557291.1"/>
    <property type="molecule type" value="Genomic_DNA"/>
</dbReference>
<dbReference type="GO" id="GO:0005524">
    <property type="term" value="F:ATP binding"/>
    <property type="evidence" value="ECO:0007669"/>
    <property type="project" value="UniProtKB-KW"/>
</dbReference>
<proteinExistence type="predicted"/>
<protein>
    <submittedName>
        <fullName evidence="5">Unannotated protein</fullName>
    </submittedName>
</protein>
<dbReference type="AlphaFoldDB" id="A0A6J6D037"/>
<evidence type="ECO:0000256" key="1">
    <source>
        <dbReference type="ARBA" id="ARBA00022448"/>
    </source>
</evidence>
<evidence type="ECO:0000256" key="2">
    <source>
        <dbReference type="ARBA" id="ARBA00022741"/>
    </source>
</evidence>
<reference evidence="5" key="1">
    <citation type="submission" date="2020-05" db="EMBL/GenBank/DDBJ databases">
        <authorList>
            <person name="Chiriac C."/>
            <person name="Salcher M."/>
            <person name="Ghai R."/>
            <person name="Kavagutti S V."/>
        </authorList>
    </citation>
    <scope>NUCLEOTIDE SEQUENCE</scope>
</reference>
<evidence type="ECO:0000256" key="3">
    <source>
        <dbReference type="ARBA" id="ARBA00022840"/>
    </source>
</evidence>